<dbReference type="InterPro" id="IPR000873">
    <property type="entry name" value="AMP-dep_synth/lig_dom"/>
</dbReference>
<dbReference type="Pfam" id="PF13193">
    <property type="entry name" value="AMP-binding_C"/>
    <property type="match status" value="1"/>
</dbReference>
<dbReference type="FunFam" id="3.40.50.980:FF:000001">
    <property type="entry name" value="Non-ribosomal peptide synthetase"/>
    <property type="match status" value="1"/>
</dbReference>
<evidence type="ECO:0000256" key="1">
    <source>
        <dbReference type="ARBA" id="ARBA00001957"/>
    </source>
</evidence>
<keyword evidence="3" id="KW-0596">Phosphopantetheine</keyword>
<dbReference type="Proteomes" id="UP000094008">
    <property type="component" value="Unassembled WGS sequence"/>
</dbReference>
<dbReference type="GO" id="GO:0043041">
    <property type="term" value="P:amino acid activation for nonribosomal peptide biosynthetic process"/>
    <property type="evidence" value="ECO:0007669"/>
    <property type="project" value="TreeGrafter"/>
</dbReference>
<dbReference type="InterPro" id="IPR020806">
    <property type="entry name" value="PKS_PP-bd"/>
</dbReference>
<dbReference type="FunFam" id="3.30.559.10:FF:000012">
    <property type="entry name" value="Non-ribosomal peptide synthetase"/>
    <property type="match status" value="1"/>
</dbReference>
<dbReference type="NCBIfam" id="TIGR01733">
    <property type="entry name" value="AA-adenyl-dom"/>
    <property type="match status" value="1"/>
</dbReference>
<dbReference type="InterPro" id="IPR001242">
    <property type="entry name" value="Condensation_dom"/>
</dbReference>
<dbReference type="InterPro" id="IPR045851">
    <property type="entry name" value="AMP-bd_C_sf"/>
</dbReference>
<dbReference type="Pfam" id="PF00501">
    <property type="entry name" value="AMP-binding"/>
    <property type="match status" value="2"/>
</dbReference>
<dbReference type="SUPFAM" id="SSF52777">
    <property type="entry name" value="CoA-dependent acyltransferases"/>
    <property type="match status" value="4"/>
</dbReference>
<dbReference type="Gene3D" id="2.30.38.10">
    <property type="entry name" value="Luciferase, Domain 3"/>
    <property type="match status" value="1"/>
</dbReference>
<dbReference type="InterPro" id="IPR009081">
    <property type="entry name" value="PP-bd_ACP"/>
</dbReference>
<dbReference type="PROSITE" id="PS50075">
    <property type="entry name" value="CARRIER"/>
    <property type="match status" value="2"/>
</dbReference>
<dbReference type="SUPFAM" id="SSF56801">
    <property type="entry name" value="Acetyl-CoA synthetase-like"/>
    <property type="match status" value="2"/>
</dbReference>
<dbReference type="PANTHER" id="PTHR45527">
    <property type="entry name" value="NONRIBOSOMAL PEPTIDE SYNTHETASE"/>
    <property type="match status" value="1"/>
</dbReference>
<reference evidence="7" key="1">
    <citation type="submission" date="2016-06" db="EMBL/GenBank/DDBJ databases">
        <authorList>
            <person name="Sutton G."/>
            <person name="Brinkac L."/>
            <person name="Sanka R."/>
            <person name="Adams M."/>
            <person name="Lau E."/>
            <person name="Mehaffy C."/>
            <person name="Tameris M."/>
            <person name="Hatherill M."/>
            <person name="Hanekom W."/>
            <person name="Mahomed H."/>
            <person name="Mcshane H."/>
        </authorList>
    </citation>
    <scope>NUCLEOTIDE SEQUENCE [LARGE SCALE GENOMIC DNA]</scope>
    <source>
        <strain evidence="7">852002-10433_SCH5171157</strain>
    </source>
</reference>
<dbReference type="InterPro" id="IPR042099">
    <property type="entry name" value="ANL_N_sf"/>
</dbReference>
<feature type="domain" description="Carrier" evidence="5">
    <location>
        <begin position="1675"/>
        <end position="1750"/>
    </location>
</feature>
<dbReference type="InterPro" id="IPR013217">
    <property type="entry name" value="Methyltransf_12"/>
</dbReference>
<dbReference type="GO" id="GO:0031177">
    <property type="term" value="F:phosphopantetheine binding"/>
    <property type="evidence" value="ECO:0007669"/>
    <property type="project" value="InterPro"/>
</dbReference>
<dbReference type="Pfam" id="PF08242">
    <property type="entry name" value="Methyltransf_12"/>
    <property type="match status" value="1"/>
</dbReference>
<dbReference type="EMBL" id="LZSY01000162">
    <property type="protein sequence ID" value="OBB84239.1"/>
    <property type="molecule type" value="Genomic_DNA"/>
</dbReference>
<dbReference type="Pfam" id="PF00668">
    <property type="entry name" value="Condensation"/>
    <property type="match status" value="2"/>
</dbReference>
<evidence type="ECO:0000259" key="5">
    <source>
        <dbReference type="PROSITE" id="PS50075"/>
    </source>
</evidence>
<dbReference type="InterPro" id="IPR023213">
    <property type="entry name" value="CAT-like_dom_sf"/>
</dbReference>
<dbReference type="GO" id="GO:0072330">
    <property type="term" value="P:monocarboxylic acid biosynthetic process"/>
    <property type="evidence" value="ECO:0007669"/>
    <property type="project" value="UniProtKB-ARBA"/>
</dbReference>
<sequence length="2212" mass="237620">MINGYGPTETTVYATISAPLQPGSGVVPVGVPVPGAGLFVLDRSLRPVAPGVVGELYVAGRGVGIGYVRRAGLTASRFVACPFGAPGARMYRTGDLVSWGPDGQLRYSGRADEQVKIRGYRIELGEIQTALAGLDDVQQAVVIVREDRPGDKRLVGYITGAADPVVVRAQLSQRLPAYMVPAAVVALDALPLTVNGKLDKRALPAPEYTGTDHYRAPSTATEEILAGIYAQVLGLERVGIDDSFFDLGGDSLSAMRLLAAVNSHLDVDMGVRTLFDAPTVAQLALRLVSGSSGRRPLVPQQRPDIIPLSYAQQRLWFLNRFEGGVATYNMPIAFRINGAVDLGALESALDDVIDRHESLRTVFPDIDGVPSQKVLPAQPGLWRRGGPAVVKVAADQEAAVMGELVALAGYRFDLATEIPIRAQIYSVGPEQYVLGIVLHHIAFDGWSMAPMVKDVGAAYAARCAGQVPAWTPLPVQYADYSLWQREHLGDLEDPGSRIAEQLSYWRKELAGLPEVVSLPTDRPRPPAPSYRGDGVDLRIDPDTWAGIKAVAAEHNVTTSMVLQAVMSVVLHRAGVGEDIALGTPIAGRNDQALQELVGFFVNTWVLRVGLNSQQRFSDVLDQVRQKALDGYSNQDVPFELLVEQLNPTRSTSHHPLFQVALVFQNNVRPEVALEGAGIEPMSMVTRTAKFDLDVDIREVPDELSGAPMAAGVLTYATDLFDRSTIERLVGWFGKVVSAVAADSSVVVGEVGLLDGAERDLVLHRWSGASVDAQVGLAPELLATAVGADPDALAVVDHPREYTYRQLDEISNRLARVLIEAGVGPERAVGVALGRSAELVIAWWAVLKAGGVYVPVDRTHPAERIATVLDTVEAVCVLARGDDPVAGTGTRPVIDIDALDLSSSSAEPVTDADRLAPLSVDDAAYAIFTSGSTGTPKGVAISHAGVLGVAAAHRELFGVTPGARVLMVAAPTFDASVFEWLWAVASRAALVVAPPDSYAGDALAAVIEEQQVEAALITPTVVATLDRSRLSGLTTLVTGGEACPAELVAAWAPGRRMFNAYGPTEVTIWATWSALSAGQPVRIGAPVPGTCALVLDARLNPTPVGVVGELYLAGPVLARGYVGRPDLTADRFVANPFGAPGTRLYRTGDLVRWTESGSLDYLGRADAQVKLRGQRLELGEIENTLLACPQVNRAAAAVFHTDAADHLVAYVALERASNADHDAEVVDQWQHVYDELYDADLDVVEFGSDFRGWNSSYTGDPIPLDQMEEWRSAAVNRILSLRPQRVLELGVGSGLVLSQIAPKCGEYWGTDFSAPTIRTLESAVAGQPWGDRVRLRVQAADVVDGLPAGYFDTIIINSVIQYFPNSAYLTEVMDNAMGLLAPGGTLFVGDVRNHSLQGAFQTGIALARIGSDTDTDDLRQRVQRAVLGEPELLLAPEFFTIWAAENPTVGGISVQVKRGEADNELTRYRYDVTVHRSSDGVLSLEEVPTWDWAECAGLSGLHAELTAQRPATVRVTAIPRAGVMADVIVEQALADGHSVTDALVEAEIAANPANVVTPEVLYRLGEDAGYRVAVTWGPDPGTVDAVFVAGTEDGEIPVLTDLYLPPAGSHKRSAYANDPDTNSKVSEVRQWLAARLPEYMVPSQIVVLDEFPLTSSGKTDRKALPEPVFTATTFRSPQTPTEKTVAEVFAEVLGLDQVGLDDDFFALGGDSLIAIRVSARLQSALGKDVPVRYLFDAPTVGRLAVCLDRQQGDAARPPLQVMPRPQTIPLSYAQQRLWFFDQLNGPSPVYNLAVGLRLSGDLDTAALGQALVDVVGRHESLRTLFTLAGEAPQQFVVPAEDARMSWEVVDAVGWAADRLADAAGAVARHSFDLSTELPLRASLFRVAENEHVLVAVVHHIAADGWSVTPLVADLGAAYARRSEGEAPDWSPLPVQYADYTLWQRSYLGDLTDRDSRISGQLAYWEEALAGLPERLELPTDRPYPPVADYRGASLVVDWPADLQQRIARLARLQNATSFMVVQAGLALLLSKLGATSDVAVGISIAGRNDPALDDLVGFFVNTLVLRVDFSGDPTIGELLEQVRQRGLAAFEHQDVPFELVVDRLNPTRSLTHHPLVQIMLSWQNLAWQHSADTAGGLTLGDVRVTPLPAQTHTARTDLTFALGERWTETGEPAGIGGTVEFRTDVYDEATVVRLIDRLRKVLVAMTAEVEASS</sequence>
<dbReference type="UniPathway" id="UPA00011"/>
<comment type="caution">
    <text evidence="6">The sequence shown here is derived from an EMBL/GenBank/DDBJ whole genome shotgun (WGS) entry which is preliminary data.</text>
</comment>
<evidence type="ECO:0000256" key="3">
    <source>
        <dbReference type="ARBA" id="ARBA00022450"/>
    </source>
</evidence>
<evidence type="ECO:0000256" key="2">
    <source>
        <dbReference type="ARBA" id="ARBA00006432"/>
    </source>
</evidence>
<proteinExistence type="inferred from homology"/>
<dbReference type="SUPFAM" id="SSF53335">
    <property type="entry name" value="S-adenosyl-L-methionine-dependent methyltransferases"/>
    <property type="match status" value="1"/>
</dbReference>
<dbReference type="InterPro" id="IPR010071">
    <property type="entry name" value="AA_adenyl_dom"/>
</dbReference>
<dbReference type="Gene3D" id="3.30.559.10">
    <property type="entry name" value="Chloramphenicol acetyltransferase-like domain"/>
    <property type="match status" value="2"/>
</dbReference>
<dbReference type="FunFam" id="1.10.1200.10:FF:000005">
    <property type="entry name" value="Nonribosomal peptide synthetase 1"/>
    <property type="match status" value="1"/>
</dbReference>
<dbReference type="FunFam" id="2.30.38.10:FF:000001">
    <property type="entry name" value="Non-ribosomal peptide synthetase PvdI"/>
    <property type="match status" value="1"/>
</dbReference>
<dbReference type="FunFam" id="3.40.50.12780:FF:000012">
    <property type="entry name" value="Non-ribosomal peptide synthetase"/>
    <property type="match status" value="1"/>
</dbReference>
<dbReference type="Gene3D" id="3.40.50.980">
    <property type="match status" value="2"/>
</dbReference>
<dbReference type="SMART" id="SM00823">
    <property type="entry name" value="PKS_PP"/>
    <property type="match status" value="2"/>
</dbReference>
<protein>
    <recommendedName>
        <fullName evidence="5">Carrier domain-containing protein</fullName>
    </recommendedName>
</protein>
<dbReference type="Gene3D" id="3.30.559.30">
    <property type="entry name" value="Nonribosomal peptide synthetase, condensation domain"/>
    <property type="match status" value="2"/>
</dbReference>
<dbReference type="PANTHER" id="PTHR45527:SF1">
    <property type="entry name" value="FATTY ACID SYNTHASE"/>
    <property type="match status" value="1"/>
</dbReference>
<dbReference type="Gene3D" id="3.30.300.30">
    <property type="match status" value="3"/>
</dbReference>
<dbReference type="Gene3D" id="3.40.50.12780">
    <property type="entry name" value="N-terminal domain of ligase-like"/>
    <property type="match status" value="1"/>
</dbReference>
<dbReference type="GO" id="GO:0009403">
    <property type="term" value="P:toxin biosynthetic process"/>
    <property type="evidence" value="ECO:0007669"/>
    <property type="project" value="UniProtKB-ARBA"/>
</dbReference>
<evidence type="ECO:0000313" key="7">
    <source>
        <dbReference type="Proteomes" id="UP000094008"/>
    </source>
</evidence>
<gene>
    <name evidence="6" type="ORF">A5779_06595</name>
</gene>
<dbReference type="Pfam" id="PF00550">
    <property type="entry name" value="PP-binding"/>
    <property type="match status" value="2"/>
</dbReference>
<dbReference type="SMART" id="SM01294">
    <property type="entry name" value="PKS_PP_betabranch"/>
    <property type="match status" value="1"/>
</dbReference>
<name>A0A1A0VLZ4_MYCPR</name>
<dbReference type="GO" id="GO:0008610">
    <property type="term" value="P:lipid biosynthetic process"/>
    <property type="evidence" value="ECO:0007669"/>
    <property type="project" value="UniProtKB-ARBA"/>
</dbReference>
<dbReference type="InterPro" id="IPR025110">
    <property type="entry name" value="AMP-bd_C"/>
</dbReference>
<dbReference type="GO" id="GO:0003824">
    <property type="term" value="F:catalytic activity"/>
    <property type="evidence" value="ECO:0007669"/>
    <property type="project" value="InterPro"/>
</dbReference>
<organism evidence="6 7">
    <name type="scientific">Mycolicibacterium peregrinum</name>
    <name type="common">Mycobacterium peregrinum</name>
    <dbReference type="NCBI Taxonomy" id="43304"/>
    <lineage>
        <taxon>Bacteria</taxon>
        <taxon>Bacillati</taxon>
        <taxon>Actinomycetota</taxon>
        <taxon>Actinomycetes</taxon>
        <taxon>Mycobacteriales</taxon>
        <taxon>Mycobacteriaceae</taxon>
        <taxon>Mycolicibacterium</taxon>
    </lineage>
</organism>
<dbReference type="InterPro" id="IPR029063">
    <property type="entry name" value="SAM-dependent_MTases_sf"/>
</dbReference>
<comment type="cofactor">
    <cofactor evidence="1">
        <name>pantetheine 4'-phosphate</name>
        <dbReference type="ChEBI" id="CHEBI:47942"/>
    </cofactor>
</comment>
<dbReference type="SUPFAM" id="SSF47336">
    <property type="entry name" value="ACP-like"/>
    <property type="match status" value="2"/>
</dbReference>
<dbReference type="Gene3D" id="3.40.50.150">
    <property type="entry name" value="Vaccinia Virus protein VP39"/>
    <property type="match status" value="1"/>
</dbReference>
<keyword evidence="4" id="KW-0597">Phosphoprotein</keyword>
<dbReference type="InterPro" id="IPR036736">
    <property type="entry name" value="ACP-like_sf"/>
</dbReference>
<dbReference type="PROSITE" id="PS00012">
    <property type="entry name" value="PHOSPHOPANTETHEINE"/>
    <property type="match status" value="2"/>
</dbReference>
<dbReference type="GO" id="GO:0005829">
    <property type="term" value="C:cytosol"/>
    <property type="evidence" value="ECO:0007669"/>
    <property type="project" value="TreeGrafter"/>
</dbReference>
<comment type="similarity">
    <text evidence="2">Belongs to the ATP-dependent AMP-binding enzyme family.</text>
</comment>
<dbReference type="CDD" id="cd19540">
    <property type="entry name" value="LCL_NRPS-like"/>
    <property type="match status" value="2"/>
</dbReference>
<dbReference type="CDD" id="cd02440">
    <property type="entry name" value="AdoMet_MTases"/>
    <property type="match status" value="1"/>
</dbReference>
<dbReference type="FunFam" id="3.30.300.30:FF:000010">
    <property type="entry name" value="Enterobactin synthetase component F"/>
    <property type="match status" value="1"/>
</dbReference>
<dbReference type="FunFam" id="1.10.1200.10:FF:000016">
    <property type="entry name" value="Non-ribosomal peptide synthase"/>
    <property type="match status" value="1"/>
</dbReference>
<evidence type="ECO:0000256" key="4">
    <source>
        <dbReference type="ARBA" id="ARBA00022553"/>
    </source>
</evidence>
<dbReference type="OrthoDB" id="4510129at2"/>
<accession>A0A1A0VLZ4</accession>
<evidence type="ECO:0000313" key="6">
    <source>
        <dbReference type="EMBL" id="OBB84239.1"/>
    </source>
</evidence>
<dbReference type="Gene3D" id="1.10.1200.10">
    <property type="entry name" value="ACP-like"/>
    <property type="match status" value="2"/>
</dbReference>
<dbReference type="InterPro" id="IPR006162">
    <property type="entry name" value="Ppantetheine_attach_site"/>
</dbReference>
<feature type="domain" description="Carrier" evidence="5">
    <location>
        <begin position="216"/>
        <end position="291"/>
    </location>
</feature>